<organism evidence="9 10">
    <name type="scientific">Photobacterium toruni</name>
    <dbReference type="NCBI Taxonomy" id="1935446"/>
    <lineage>
        <taxon>Bacteria</taxon>
        <taxon>Pseudomonadati</taxon>
        <taxon>Pseudomonadota</taxon>
        <taxon>Gammaproteobacteria</taxon>
        <taxon>Vibrionales</taxon>
        <taxon>Vibrionaceae</taxon>
        <taxon>Photobacterium</taxon>
    </lineage>
</organism>
<keyword evidence="7" id="KW-1133">Transmembrane helix</keyword>
<dbReference type="InterPro" id="IPR035965">
    <property type="entry name" value="PAS-like_dom_sf"/>
</dbReference>
<feature type="transmembrane region" description="Helical" evidence="7">
    <location>
        <begin position="164"/>
        <end position="184"/>
    </location>
</feature>
<feature type="transmembrane region" description="Helical" evidence="7">
    <location>
        <begin position="135"/>
        <end position="158"/>
    </location>
</feature>
<sequence length="512" mass="57131">MTRNKNYSTKSNLISTTDPKGHIKSANKDFCDISGFDFDDIKNKPHNIVRHKDMPKQAFNQLWKYLNHGNSWMGLIKNNCKGGSEHYWVSAFVTPIKDNNGKTIEYQSVRTKPTNEQIKRAESLYSKLNLNKNIFLFRFEWHFLSIFLWFGIFIFSMFSTIHSISSIDIGLCLLSTIGIGTSIAQRKRFKTLKRAADNIYKNNLMEKIYTGYLDDYSQIEQALNMKNSEVRAVSARSFESVSSINKAAKKDVVELMEINKNLTNQHLNTETMASAIEELTHSLSDVSNEVSKVSELAGNALILSKNGIQKIVETESNIVNLNNELKIAEKIITNLAENSVGMIKILDVIIGISEQINLLALNAAIEAARAGDAGRGFAVVADEVRKLALKTKQSTNEINLMIDSLNISSNKAVEIISSGASLSKLCLISSNDTTKALDGITKAIQDVSSRALEISGFVAEQVLVTNELSLNILEIRDNSNRSLQRSDNMVTRGELLSGNTESLKRLMKQFLN</sequence>
<comment type="caution">
    <text evidence="9">The sequence shown here is derived from an EMBL/GenBank/DDBJ whole genome shotgun (WGS) entry which is preliminary data.</text>
</comment>
<dbReference type="SMART" id="SM00283">
    <property type="entry name" value="MA"/>
    <property type="match status" value="1"/>
</dbReference>
<evidence type="ECO:0000256" key="5">
    <source>
        <dbReference type="SAM" id="Coils"/>
    </source>
</evidence>
<evidence type="ECO:0000256" key="1">
    <source>
        <dbReference type="ARBA" id="ARBA00004370"/>
    </source>
</evidence>
<feature type="coiled-coil region" evidence="5">
    <location>
        <begin position="311"/>
        <end position="338"/>
    </location>
</feature>
<dbReference type="InterPro" id="IPR013655">
    <property type="entry name" value="PAS_fold_3"/>
</dbReference>
<keyword evidence="7" id="KW-0472">Membrane</keyword>
<dbReference type="Pfam" id="PF08447">
    <property type="entry name" value="PAS_3"/>
    <property type="match status" value="1"/>
</dbReference>
<keyword evidence="2 4" id="KW-0807">Transducer</keyword>
<dbReference type="RefSeq" id="WP_327775676.1">
    <property type="nucleotide sequence ID" value="NZ_JAYXUG010000030.1"/>
</dbReference>
<dbReference type="Proteomes" id="UP001306119">
    <property type="component" value="Unassembled WGS sequence"/>
</dbReference>
<dbReference type="PROSITE" id="PS50111">
    <property type="entry name" value="CHEMOTAXIS_TRANSDUC_2"/>
    <property type="match status" value="1"/>
</dbReference>
<protein>
    <submittedName>
        <fullName evidence="9">PAS domain-containing methyl-accepting chemotaxis protein</fullName>
    </submittedName>
</protein>
<keyword evidence="10" id="KW-1185">Reference proteome</keyword>
<evidence type="ECO:0000313" key="9">
    <source>
        <dbReference type="EMBL" id="MEC6833844.1"/>
    </source>
</evidence>
<dbReference type="PRINTS" id="PR00260">
    <property type="entry name" value="CHEMTRNSDUCR"/>
</dbReference>
<dbReference type="Gene3D" id="1.10.287.950">
    <property type="entry name" value="Methyl-accepting chemotaxis protein"/>
    <property type="match status" value="1"/>
</dbReference>
<gene>
    <name evidence="9" type="ORF">VXS06_18930</name>
</gene>
<dbReference type="InterPro" id="IPR000014">
    <property type="entry name" value="PAS"/>
</dbReference>
<dbReference type="InterPro" id="IPR004090">
    <property type="entry name" value="Chemotax_Me-accpt_rcpt"/>
</dbReference>
<dbReference type="Pfam" id="PF00015">
    <property type="entry name" value="MCPsignal"/>
    <property type="match status" value="1"/>
</dbReference>
<feature type="compositionally biased region" description="Polar residues" evidence="6">
    <location>
        <begin position="1"/>
        <end position="18"/>
    </location>
</feature>
<evidence type="ECO:0000256" key="4">
    <source>
        <dbReference type="PROSITE-ProRule" id="PRU00284"/>
    </source>
</evidence>
<evidence type="ECO:0000256" key="7">
    <source>
        <dbReference type="SAM" id="Phobius"/>
    </source>
</evidence>
<proteinExistence type="inferred from homology"/>
<feature type="domain" description="Methyl-accepting transducer" evidence="8">
    <location>
        <begin position="240"/>
        <end position="476"/>
    </location>
</feature>
<name>A0ABU6LE35_9GAMM</name>
<feature type="region of interest" description="Disordered" evidence="6">
    <location>
        <begin position="1"/>
        <end position="20"/>
    </location>
</feature>
<keyword evidence="7" id="KW-0812">Transmembrane</keyword>
<dbReference type="SUPFAM" id="SSF55785">
    <property type="entry name" value="PYP-like sensor domain (PAS domain)"/>
    <property type="match status" value="1"/>
</dbReference>
<keyword evidence="5" id="KW-0175">Coiled coil</keyword>
<dbReference type="SUPFAM" id="SSF58104">
    <property type="entry name" value="Methyl-accepting chemotaxis protein (MCP) signaling domain"/>
    <property type="match status" value="1"/>
</dbReference>
<reference evidence="9 10" key="1">
    <citation type="submission" date="2024-01" db="EMBL/GenBank/DDBJ databases">
        <title>Active colonisers of the gastrointestinal tract of Atlantic salmon farmed in a warm water region.</title>
        <authorList>
            <person name="Bowman J.P."/>
        </authorList>
    </citation>
    <scope>NUCLEOTIDE SEQUENCE [LARGE SCALE GENOMIC DNA]</scope>
    <source>
        <strain evidence="9 10">S3MW1</strain>
    </source>
</reference>
<dbReference type="Gene3D" id="3.30.450.20">
    <property type="entry name" value="PAS domain"/>
    <property type="match status" value="1"/>
</dbReference>
<evidence type="ECO:0000256" key="2">
    <source>
        <dbReference type="ARBA" id="ARBA00023224"/>
    </source>
</evidence>
<evidence type="ECO:0000313" key="10">
    <source>
        <dbReference type="Proteomes" id="UP001306119"/>
    </source>
</evidence>
<comment type="subcellular location">
    <subcellularLocation>
        <location evidence="1">Membrane</location>
    </subcellularLocation>
</comment>
<dbReference type="PANTHER" id="PTHR32089">
    <property type="entry name" value="METHYL-ACCEPTING CHEMOTAXIS PROTEIN MCPB"/>
    <property type="match status" value="1"/>
</dbReference>
<dbReference type="NCBIfam" id="TIGR00229">
    <property type="entry name" value="sensory_box"/>
    <property type="match status" value="1"/>
</dbReference>
<dbReference type="PANTHER" id="PTHR32089:SF112">
    <property type="entry name" value="LYSOZYME-LIKE PROTEIN-RELATED"/>
    <property type="match status" value="1"/>
</dbReference>
<comment type="similarity">
    <text evidence="3">Belongs to the methyl-accepting chemotaxis (MCP) protein family.</text>
</comment>
<dbReference type="InterPro" id="IPR004089">
    <property type="entry name" value="MCPsignal_dom"/>
</dbReference>
<evidence type="ECO:0000259" key="8">
    <source>
        <dbReference type="PROSITE" id="PS50111"/>
    </source>
</evidence>
<evidence type="ECO:0000256" key="6">
    <source>
        <dbReference type="SAM" id="MobiDB-lite"/>
    </source>
</evidence>
<accession>A0ABU6LE35</accession>
<dbReference type="EMBL" id="JAYXUG010000030">
    <property type="protein sequence ID" value="MEC6833844.1"/>
    <property type="molecule type" value="Genomic_DNA"/>
</dbReference>
<evidence type="ECO:0000256" key="3">
    <source>
        <dbReference type="ARBA" id="ARBA00029447"/>
    </source>
</evidence>